<feature type="compositionally biased region" description="Basic and acidic residues" evidence="2">
    <location>
        <begin position="15"/>
        <end position="26"/>
    </location>
</feature>
<dbReference type="PROSITE" id="PS51462">
    <property type="entry name" value="NUDIX"/>
    <property type="match status" value="1"/>
</dbReference>
<dbReference type="EMBL" id="MFKU01000006">
    <property type="protein sequence ID" value="OGG48950.1"/>
    <property type="molecule type" value="Genomic_DNA"/>
</dbReference>
<dbReference type="PROSITE" id="PS00893">
    <property type="entry name" value="NUDIX_BOX"/>
    <property type="match status" value="1"/>
</dbReference>
<keyword evidence="1" id="KW-0378">Hydrolase</keyword>
<dbReference type="AlphaFoldDB" id="A0A1F6CIY7"/>
<dbReference type="SUPFAM" id="SSF55811">
    <property type="entry name" value="Nudix"/>
    <property type="match status" value="1"/>
</dbReference>
<evidence type="ECO:0000313" key="4">
    <source>
        <dbReference type="EMBL" id="OGG48950.1"/>
    </source>
</evidence>
<dbReference type="CDD" id="cd02883">
    <property type="entry name" value="NUDIX_Hydrolase"/>
    <property type="match status" value="1"/>
</dbReference>
<dbReference type="InterPro" id="IPR015797">
    <property type="entry name" value="NUDIX_hydrolase-like_dom_sf"/>
</dbReference>
<evidence type="ECO:0000256" key="1">
    <source>
        <dbReference type="ARBA" id="ARBA00022801"/>
    </source>
</evidence>
<dbReference type="Pfam" id="PF00293">
    <property type="entry name" value="NUDIX"/>
    <property type="match status" value="1"/>
</dbReference>
<dbReference type="InterPro" id="IPR020084">
    <property type="entry name" value="NUDIX_hydrolase_CS"/>
</dbReference>
<dbReference type="GO" id="GO:0016787">
    <property type="term" value="F:hydrolase activity"/>
    <property type="evidence" value="ECO:0007669"/>
    <property type="project" value="UniProtKB-KW"/>
</dbReference>
<gene>
    <name evidence="4" type="ORF">A2678_02710</name>
</gene>
<accession>A0A1F6CIY7</accession>
<dbReference type="InterPro" id="IPR000086">
    <property type="entry name" value="NUDIX_hydrolase_dom"/>
</dbReference>
<dbReference type="STRING" id="1798481.A2678_02710"/>
<feature type="region of interest" description="Disordered" evidence="2">
    <location>
        <begin position="1"/>
        <end position="26"/>
    </location>
</feature>
<dbReference type="Gene3D" id="3.90.79.10">
    <property type="entry name" value="Nucleoside Triphosphate Pyrophosphohydrolase"/>
    <property type="match status" value="1"/>
</dbReference>
<protein>
    <recommendedName>
        <fullName evidence="3">Nudix hydrolase domain-containing protein</fullName>
    </recommendedName>
</protein>
<evidence type="ECO:0000259" key="3">
    <source>
        <dbReference type="PROSITE" id="PS51462"/>
    </source>
</evidence>
<feature type="domain" description="Nudix hydrolase" evidence="3">
    <location>
        <begin position="22"/>
        <end position="158"/>
    </location>
</feature>
<dbReference type="Proteomes" id="UP000178815">
    <property type="component" value="Unassembled WGS sequence"/>
</dbReference>
<proteinExistence type="predicted"/>
<evidence type="ECO:0000256" key="2">
    <source>
        <dbReference type="SAM" id="MobiDB-lite"/>
    </source>
</evidence>
<organism evidence="4 5">
    <name type="scientific">Candidatus Kaiserbacteria bacterium RIFCSPHIGHO2_01_FULL_53_31</name>
    <dbReference type="NCBI Taxonomy" id="1798481"/>
    <lineage>
        <taxon>Bacteria</taxon>
        <taxon>Candidatus Kaiseribacteriota</taxon>
    </lineage>
</organism>
<reference evidence="4 5" key="1">
    <citation type="journal article" date="2016" name="Nat. Commun.">
        <title>Thousands of microbial genomes shed light on interconnected biogeochemical processes in an aquifer system.</title>
        <authorList>
            <person name="Anantharaman K."/>
            <person name="Brown C.T."/>
            <person name="Hug L.A."/>
            <person name="Sharon I."/>
            <person name="Castelle C.J."/>
            <person name="Probst A.J."/>
            <person name="Thomas B.C."/>
            <person name="Singh A."/>
            <person name="Wilkins M.J."/>
            <person name="Karaoz U."/>
            <person name="Brodie E.L."/>
            <person name="Williams K.H."/>
            <person name="Hubbard S.S."/>
            <person name="Banfield J.F."/>
        </authorList>
    </citation>
    <scope>NUCLEOTIDE SEQUENCE [LARGE SCALE GENOMIC DNA]</scope>
</reference>
<name>A0A1F6CIY7_9BACT</name>
<evidence type="ECO:0000313" key="5">
    <source>
        <dbReference type="Proteomes" id="UP000178815"/>
    </source>
</evidence>
<sequence length="178" mass="20241">MGKSDNDSITIREFGTTRENEERRDGGCGIVFDPRTQKYAIGKQTEDGLFRIFSGGVDSGEDIKDGVLREVVEESGLHDFLYVEKISEALTHYHNSLRNVNRVAHATCFLVILKSSNVQPTKLEEHEKFTLVWATADEILANWNTRNENKDFDHWIYFMTESVSRAKELGYDTSSISG</sequence>
<comment type="caution">
    <text evidence="4">The sequence shown here is derived from an EMBL/GenBank/DDBJ whole genome shotgun (WGS) entry which is preliminary data.</text>
</comment>